<proteinExistence type="predicted"/>
<keyword evidence="2" id="KW-1185">Reference proteome</keyword>
<dbReference type="Proteomes" id="UP001064048">
    <property type="component" value="Chromosome 26"/>
</dbReference>
<sequence>MYGEQGGALSLTFLLGFCRLMPDPSVNYYCKVTGDGIVSGTRACHELEPHGTEVVPECNRPFYYSSSVLLNMHCVDGSWDHVAVCQPAEQGKRGELPWHAGIYDKTFTPYKQICGGSLISTKLVISGKYH</sequence>
<name>A0ACC0JRU8_CHOFU</name>
<accession>A0ACC0JRU8</accession>
<organism evidence="1 2">
    <name type="scientific">Choristoneura fumiferana</name>
    <name type="common">Spruce budworm moth</name>
    <name type="synonym">Archips fumiferana</name>
    <dbReference type="NCBI Taxonomy" id="7141"/>
    <lineage>
        <taxon>Eukaryota</taxon>
        <taxon>Metazoa</taxon>
        <taxon>Ecdysozoa</taxon>
        <taxon>Arthropoda</taxon>
        <taxon>Hexapoda</taxon>
        <taxon>Insecta</taxon>
        <taxon>Pterygota</taxon>
        <taxon>Neoptera</taxon>
        <taxon>Endopterygota</taxon>
        <taxon>Lepidoptera</taxon>
        <taxon>Glossata</taxon>
        <taxon>Ditrysia</taxon>
        <taxon>Tortricoidea</taxon>
        <taxon>Tortricidae</taxon>
        <taxon>Tortricinae</taxon>
        <taxon>Choristoneura</taxon>
    </lineage>
</organism>
<evidence type="ECO:0000313" key="1">
    <source>
        <dbReference type="EMBL" id="KAI8426722.1"/>
    </source>
</evidence>
<reference evidence="1 2" key="1">
    <citation type="journal article" date="2022" name="Genome Biol. Evol.">
        <title>The Spruce Budworm Genome: Reconstructing the Evolutionary History of Antifreeze Proteins.</title>
        <authorList>
            <person name="Beliveau C."/>
            <person name="Gagne P."/>
            <person name="Picq S."/>
            <person name="Vernygora O."/>
            <person name="Keeling C.I."/>
            <person name="Pinkney K."/>
            <person name="Doucet D."/>
            <person name="Wen F."/>
            <person name="Johnston J.S."/>
            <person name="Maaroufi H."/>
            <person name="Boyle B."/>
            <person name="Laroche J."/>
            <person name="Dewar K."/>
            <person name="Juretic N."/>
            <person name="Blackburn G."/>
            <person name="Nisole A."/>
            <person name="Brunet B."/>
            <person name="Brandao M."/>
            <person name="Lumley L."/>
            <person name="Duan J."/>
            <person name="Quan G."/>
            <person name="Lucarotti C.J."/>
            <person name="Roe A.D."/>
            <person name="Sperling F.A.H."/>
            <person name="Levesque R.C."/>
            <person name="Cusson M."/>
        </authorList>
    </citation>
    <scope>NUCLEOTIDE SEQUENCE [LARGE SCALE GENOMIC DNA]</scope>
    <source>
        <strain evidence="1">Glfc:IPQL:Cfum</strain>
    </source>
</reference>
<protein>
    <submittedName>
        <fullName evidence="1">Uncharacterized protein</fullName>
    </submittedName>
</protein>
<comment type="caution">
    <text evidence="1">The sequence shown here is derived from an EMBL/GenBank/DDBJ whole genome shotgun (WGS) entry which is preliminary data.</text>
</comment>
<dbReference type="EMBL" id="CM046126">
    <property type="protein sequence ID" value="KAI8426722.1"/>
    <property type="molecule type" value="Genomic_DNA"/>
</dbReference>
<evidence type="ECO:0000313" key="2">
    <source>
        <dbReference type="Proteomes" id="UP001064048"/>
    </source>
</evidence>
<gene>
    <name evidence="1" type="ORF">MSG28_014424</name>
</gene>